<evidence type="ECO:0008006" key="3">
    <source>
        <dbReference type="Google" id="ProtNLM"/>
    </source>
</evidence>
<evidence type="ECO:0000313" key="2">
    <source>
        <dbReference type="Proteomes" id="UP001157186"/>
    </source>
</evidence>
<sequence>MQLTKTTDLKGLLTTATCALLTTNQVSATETAVDEWQFDTAIMYYGESDRVTAVEGIVAGQKTFADEQVLNLKVTVDALTGASANGAVAQPDVQTFTRPSGNGQYQVKAKQTPLDDTFHDTRLQLTGSWSQPLYHDYTWTVGGNLSKEYDYLSVSVNSNLARDFNKKNTTVSAGFSYAFDQIEPEGGLPKALSEMTVEQFGSTEFDALFEQTRIGSSDDKNTLDLLLGLTQVINRNTIVQLNYSYSDVSGYLTDPFKVVSVVNQQGYSQRAIYEHRPDSRTKHAVFAQLKTHFSNTVLDASYRYMTDDWQIDSHTLDLRYHMALNNGHYIEPHIRYYTQTAAEFYTPFIIEGQSINQDISADYRIGEMDAYTFGIKYGMPMNSGDSLAFRLEYYRQSPKSDGTAAVGVLNDVELYETIDAVIAQVSYSF</sequence>
<proteinExistence type="predicted"/>
<protein>
    <recommendedName>
        <fullName evidence="3">DUF3570 domain-containing protein</fullName>
    </recommendedName>
</protein>
<name>A0ABQ6GUX0_9GAMM</name>
<dbReference type="EMBL" id="BSST01000001">
    <property type="protein sequence ID" value="GLX77946.1"/>
    <property type="molecule type" value="Genomic_DNA"/>
</dbReference>
<dbReference type="Proteomes" id="UP001157186">
    <property type="component" value="Unassembled WGS sequence"/>
</dbReference>
<reference evidence="1 2" key="1">
    <citation type="submission" date="2023-03" db="EMBL/GenBank/DDBJ databases">
        <title>Draft genome sequence of Thalassotalea insulae KCTC 62186T.</title>
        <authorList>
            <person name="Sawabe T."/>
        </authorList>
    </citation>
    <scope>NUCLEOTIDE SEQUENCE [LARGE SCALE GENOMIC DNA]</scope>
    <source>
        <strain evidence="1 2">KCTC 62186</strain>
    </source>
</reference>
<dbReference type="Pfam" id="PF12094">
    <property type="entry name" value="DUF3570"/>
    <property type="match status" value="1"/>
</dbReference>
<organism evidence="1 2">
    <name type="scientific">Thalassotalea insulae</name>
    <dbReference type="NCBI Taxonomy" id="2056778"/>
    <lineage>
        <taxon>Bacteria</taxon>
        <taxon>Pseudomonadati</taxon>
        <taxon>Pseudomonadota</taxon>
        <taxon>Gammaproteobacteria</taxon>
        <taxon>Alteromonadales</taxon>
        <taxon>Colwelliaceae</taxon>
        <taxon>Thalassotalea</taxon>
    </lineage>
</organism>
<gene>
    <name evidence="1" type="ORF">tinsulaeT_12860</name>
</gene>
<evidence type="ECO:0000313" key="1">
    <source>
        <dbReference type="EMBL" id="GLX77946.1"/>
    </source>
</evidence>
<accession>A0ABQ6GUX0</accession>
<comment type="caution">
    <text evidence="1">The sequence shown here is derived from an EMBL/GenBank/DDBJ whole genome shotgun (WGS) entry which is preliminary data.</text>
</comment>
<dbReference type="InterPro" id="IPR021953">
    <property type="entry name" value="DUF3570"/>
</dbReference>
<dbReference type="RefSeq" id="WP_284243843.1">
    <property type="nucleotide sequence ID" value="NZ_BSST01000001.1"/>
</dbReference>
<keyword evidence="2" id="KW-1185">Reference proteome</keyword>